<dbReference type="Pfam" id="PF09830">
    <property type="entry name" value="ATP_transf"/>
    <property type="match status" value="1"/>
</dbReference>
<keyword evidence="5 7" id="KW-0472">Membrane</keyword>
<evidence type="ECO:0000256" key="6">
    <source>
        <dbReference type="SAM" id="MobiDB-lite"/>
    </source>
</evidence>
<dbReference type="GO" id="GO:0009117">
    <property type="term" value="P:nucleotide metabolic process"/>
    <property type="evidence" value="ECO:0007669"/>
    <property type="project" value="InterPro"/>
</dbReference>
<evidence type="ECO:0000259" key="9">
    <source>
        <dbReference type="Pfam" id="PF19327"/>
    </source>
</evidence>
<dbReference type="EMBL" id="MU865952">
    <property type="protein sequence ID" value="KAK4447139.1"/>
    <property type="molecule type" value="Genomic_DNA"/>
</dbReference>
<feature type="compositionally biased region" description="Basic residues" evidence="6">
    <location>
        <begin position="1"/>
        <end position="11"/>
    </location>
</feature>
<feature type="region of interest" description="Disordered" evidence="6">
    <location>
        <begin position="407"/>
        <end position="433"/>
    </location>
</feature>
<dbReference type="PANTHER" id="PTHR38420">
    <property type="entry name" value="AP-4-A PHOSPHORYLASE II"/>
    <property type="match status" value="1"/>
</dbReference>
<keyword evidence="4 7" id="KW-1133">Transmembrane helix</keyword>
<dbReference type="InterPro" id="IPR019200">
    <property type="entry name" value="ATP_adenylylTrfase_C"/>
</dbReference>
<dbReference type="GO" id="GO:0003877">
    <property type="term" value="F:ATP:ADP adenylyltransferase activity"/>
    <property type="evidence" value="ECO:0007669"/>
    <property type="project" value="InterPro"/>
</dbReference>
<organism evidence="10 11">
    <name type="scientific">Podospora aff. communis PSN243</name>
    <dbReference type="NCBI Taxonomy" id="3040156"/>
    <lineage>
        <taxon>Eukaryota</taxon>
        <taxon>Fungi</taxon>
        <taxon>Dikarya</taxon>
        <taxon>Ascomycota</taxon>
        <taxon>Pezizomycotina</taxon>
        <taxon>Sordariomycetes</taxon>
        <taxon>Sordariomycetidae</taxon>
        <taxon>Sordariales</taxon>
        <taxon>Podosporaceae</taxon>
        <taxon>Podospora</taxon>
    </lineage>
</organism>
<dbReference type="InterPro" id="IPR043171">
    <property type="entry name" value="Ap4A_phos1/2-like"/>
</dbReference>
<evidence type="ECO:0000256" key="5">
    <source>
        <dbReference type="ARBA" id="ARBA00023136"/>
    </source>
</evidence>
<evidence type="ECO:0000256" key="4">
    <source>
        <dbReference type="ARBA" id="ARBA00022989"/>
    </source>
</evidence>
<evidence type="ECO:0000256" key="7">
    <source>
        <dbReference type="SAM" id="Phobius"/>
    </source>
</evidence>
<feature type="transmembrane region" description="Helical" evidence="7">
    <location>
        <begin position="214"/>
        <end position="233"/>
    </location>
</feature>
<gene>
    <name evidence="10" type="ORF">QBC34DRAFT_486517</name>
</gene>
<dbReference type="PANTHER" id="PTHR38420:SF3">
    <property type="entry name" value="5',5'''-P-1,P-4-TETRAPHOSPHATE PHOSPHORYLASE 2"/>
    <property type="match status" value="1"/>
</dbReference>
<evidence type="ECO:0000313" key="11">
    <source>
        <dbReference type="Proteomes" id="UP001321760"/>
    </source>
</evidence>
<feature type="transmembrane region" description="Helical" evidence="7">
    <location>
        <begin position="143"/>
        <end position="163"/>
    </location>
</feature>
<dbReference type="InterPro" id="IPR045759">
    <property type="entry name" value="Ap4A_phos1/2_N"/>
</dbReference>
<dbReference type="InterPro" id="IPR036265">
    <property type="entry name" value="HIT-like_sf"/>
</dbReference>
<evidence type="ECO:0000256" key="3">
    <source>
        <dbReference type="ARBA" id="ARBA00022824"/>
    </source>
</evidence>
<comment type="subcellular location">
    <subcellularLocation>
        <location evidence="1">Endoplasmic reticulum membrane</location>
        <topology evidence="1">Multi-pass membrane protein</topology>
    </subcellularLocation>
</comment>
<dbReference type="SUPFAM" id="SSF54197">
    <property type="entry name" value="HIT-like"/>
    <property type="match status" value="1"/>
</dbReference>
<dbReference type="GO" id="GO:0010945">
    <property type="term" value="F:coenzyme A diphosphatase activity"/>
    <property type="evidence" value="ECO:0007669"/>
    <property type="project" value="InterPro"/>
</dbReference>
<dbReference type="Proteomes" id="UP001321760">
    <property type="component" value="Unassembled WGS sequence"/>
</dbReference>
<feature type="transmembrane region" description="Helical" evidence="7">
    <location>
        <begin position="112"/>
        <end position="131"/>
    </location>
</feature>
<dbReference type="Pfam" id="PF10261">
    <property type="entry name" value="FIT"/>
    <property type="match status" value="1"/>
</dbReference>
<reference evidence="10" key="2">
    <citation type="submission" date="2023-05" db="EMBL/GenBank/DDBJ databases">
        <authorList>
            <consortium name="Lawrence Berkeley National Laboratory"/>
            <person name="Steindorff A."/>
            <person name="Hensen N."/>
            <person name="Bonometti L."/>
            <person name="Westerberg I."/>
            <person name="Brannstrom I.O."/>
            <person name="Guillou S."/>
            <person name="Cros-Aarteil S."/>
            <person name="Calhoun S."/>
            <person name="Haridas S."/>
            <person name="Kuo A."/>
            <person name="Mondo S."/>
            <person name="Pangilinan J."/>
            <person name="Riley R."/>
            <person name="Labutti K."/>
            <person name="Andreopoulos B."/>
            <person name="Lipzen A."/>
            <person name="Chen C."/>
            <person name="Yanf M."/>
            <person name="Daum C."/>
            <person name="Ng V."/>
            <person name="Clum A."/>
            <person name="Ohm R."/>
            <person name="Martin F."/>
            <person name="Silar P."/>
            <person name="Natvig D."/>
            <person name="Lalanne C."/>
            <person name="Gautier V."/>
            <person name="Ament-Velasquez S.L."/>
            <person name="Kruys A."/>
            <person name="Hutchinson M.I."/>
            <person name="Powell A.J."/>
            <person name="Barry K."/>
            <person name="Miller A.N."/>
            <person name="Grigoriev I.V."/>
            <person name="Debuchy R."/>
            <person name="Gladieux P."/>
            <person name="Thoren M.H."/>
            <person name="Johannesson H."/>
        </authorList>
    </citation>
    <scope>NUCLEOTIDE SEQUENCE</scope>
    <source>
        <strain evidence="10">PSN243</strain>
    </source>
</reference>
<feature type="domain" description="Ap4A phosphorylase 1/2 N-terminal" evidence="9">
    <location>
        <begin position="364"/>
        <end position="522"/>
    </location>
</feature>
<keyword evidence="3" id="KW-0256">Endoplasmic reticulum</keyword>
<dbReference type="GO" id="GO:0019915">
    <property type="term" value="P:lipid storage"/>
    <property type="evidence" value="ECO:0007669"/>
    <property type="project" value="InterPro"/>
</dbReference>
<feature type="compositionally biased region" description="Polar residues" evidence="6">
    <location>
        <begin position="12"/>
        <end position="21"/>
    </location>
</feature>
<feature type="domain" description="ATP adenylyltransferase C-terminal" evidence="8">
    <location>
        <begin position="555"/>
        <end position="674"/>
    </location>
</feature>
<evidence type="ECO:0000313" key="10">
    <source>
        <dbReference type="EMBL" id="KAK4447139.1"/>
    </source>
</evidence>
<feature type="transmembrane region" description="Helical" evidence="7">
    <location>
        <begin position="51"/>
        <end position="70"/>
    </location>
</feature>
<comment type="caution">
    <text evidence="10">The sequence shown here is derived from an EMBL/GenBank/DDBJ whole genome shotgun (WGS) entry which is preliminary data.</text>
</comment>
<feature type="transmembrane region" description="Helical" evidence="7">
    <location>
        <begin position="282"/>
        <end position="301"/>
    </location>
</feature>
<dbReference type="AlphaFoldDB" id="A0AAV9GEA6"/>
<proteinExistence type="predicted"/>
<dbReference type="GO" id="GO:0005789">
    <property type="term" value="C:endoplasmic reticulum membrane"/>
    <property type="evidence" value="ECO:0007669"/>
    <property type="project" value="UniProtKB-SubCell"/>
</dbReference>
<accession>A0AAV9GEA6</accession>
<dbReference type="Pfam" id="PF19327">
    <property type="entry name" value="Ap4A_phos_N"/>
    <property type="match status" value="1"/>
</dbReference>
<keyword evidence="2 7" id="KW-0812">Transmembrane</keyword>
<name>A0AAV9GEA6_9PEZI</name>
<dbReference type="InterPro" id="IPR019388">
    <property type="entry name" value="FIT"/>
</dbReference>
<evidence type="ECO:0000256" key="1">
    <source>
        <dbReference type="ARBA" id="ARBA00004477"/>
    </source>
</evidence>
<dbReference type="GO" id="GO:0005524">
    <property type="term" value="F:ATP binding"/>
    <property type="evidence" value="ECO:0007669"/>
    <property type="project" value="InterPro"/>
</dbReference>
<dbReference type="InterPro" id="IPR009163">
    <property type="entry name" value="Ap4A_phos1/2"/>
</dbReference>
<reference evidence="10" key="1">
    <citation type="journal article" date="2023" name="Mol. Phylogenet. Evol.">
        <title>Genome-scale phylogeny and comparative genomics of the fungal order Sordariales.</title>
        <authorList>
            <person name="Hensen N."/>
            <person name="Bonometti L."/>
            <person name="Westerberg I."/>
            <person name="Brannstrom I.O."/>
            <person name="Guillou S."/>
            <person name="Cros-Aarteil S."/>
            <person name="Calhoun S."/>
            <person name="Haridas S."/>
            <person name="Kuo A."/>
            <person name="Mondo S."/>
            <person name="Pangilinan J."/>
            <person name="Riley R."/>
            <person name="LaButti K."/>
            <person name="Andreopoulos B."/>
            <person name="Lipzen A."/>
            <person name="Chen C."/>
            <person name="Yan M."/>
            <person name="Daum C."/>
            <person name="Ng V."/>
            <person name="Clum A."/>
            <person name="Steindorff A."/>
            <person name="Ohm R.A."/>
            <person name="Martin F."/>
            <person name="Silar P."/>
            <person name="Natvig D.O."/>
            <person name="Lalanne C."/>
            <person name="Gautier V."/>
            <person name="Ament-Velasquez S.L."/>
            <person name="Kruys A."/>
            <person name="Hutchinson M.I."/>
            <person name="Powell A.J."/>
            <person name="Barry K."/>
            <person name="Miller A.N."/>
            <person name="Grigoriev I.V."/>
            <person name="Debuchy R."/>
            <person name="Gladieux P."/>
            <person name="Hiltunen Thoren M."/>
            <person name="Johannesson H."/>
        </authorList>
    </citation>
    <scope>NUCLEOTIDE SEQUENCE</scope>
    <source>
        <strain evidence="10">PSN243</strain>
    </source>
</reference>
<evidence type="ECO:0000259" key="8">
    <source>
        <dbReference type="Pfam" id="PF09830"/>
    </source>
</evidence>
<dbReference type="Gene3D" id="3.30.428.70">
    <property type="match status" value="1"/>
</dbReference>
<protein>
    <submittedName>
        <fullName evidence="10">FIT family protein scs3</fullName>
    </submittedName>
</protein>
<feature type="region of interest" description="Disordered" evidence="6">
    <location>
        <begin position="1"/>
        <end position="21"/>
    </location>
</feature>
<keyword evidence="11" id="KW-1185">Reference proteome</keyword>
<evidence type="ECO:0000256" key="2">
    <source>
        <dbReference type="ARBA" id="ARBA00022692"/>
    </source>
</evidence>
<sequence length="682" mass="74027">MNNPHATHRLKTPSQIAASMTPPSAFPGPSANLGQLQPARNNPYLPTPTELALLAGYPVVLLFGALFSLVSPQTRAAPYDAIRHAHIQDSPLVPSYFARKDNLLNILFVKRGWAWITVAFFVFVFTHPALGTGARRARATVRWAVVTTWWIFVTQWFFGPAIIDRGFRWSGGKCEVAGGEVDRGTASTKEVFTNAACKSVGGRWAGGHDISGHVFLLVLGSFFLVQEVGWVAARWARYVREERSVVMGDGAVKGAGVEKEEGKERRDVAVTALEALGRGGSFAAAVIGLCGWMLLMTAIYFHTCLLDSSWLSPGCTSPTSSRDGCLRFGSFYSQPTRFFLPQRATRPGPNMSSTSDTMAPVKFPPNLTELVKTSFAKALASGDVNFYPTQVTLLNINSIPFQLRYSPSLANKPKPPPSNPSQGSTPKHPFNPFASPSPAMLITPLEPTHNLILNKFAIVPEHLILATKEFKPQTHLLEGDDLAASYALINAYQDAGKELFAFFNSGVHSGASQPHRHLQFLDVEGMRGGLDSVGDGERWGVVAGRLAKGEEEAGKLPFRAFAEGIHKGMDGGQLREVYLRLYRRACEALGVDGTQKEGEARVSYNLAMTREVMAVVPRVAEGAEVRKGDEVVGKLALNGTVLAGTALVKTQAEWETLREDPSQVVEVLKKISVPTDGLGTKL</sequence>